<proteinExistence type="inferred from homology"/>
<organism evidence="3">
    <name type="scientific">hydrocarbon metagenome</name>
    <dbReference type="NCBI Taxonomy" id="938273"/>
    <lineage>
        <taxon>unclassified sequences</taxon>
        <taxon>metagenomes</taxon>
        <taxon>ecological metagenomes</taxon>
    </lineage>
</organism>
<evidence type="ECO:0000313" key="3">
    <source>
        <dbReference type="EMBL" id="KUG03442.1"/>
    </source>
</evidence>
<comment type="caution">
    <text evidence="3">The sequence shown here is derived from an EMBL/GenBank/DDBJ whole genome shotgun (WGS) entry which is preliminary data.</text>
</comment>
<evidence type="ECO:0000259" key="2">
    <source>
        <dbReference type="Pfam" id="PF00582"/>
    </source>
</evidence>
<dbReference type="InterPro" id="IPR006015">
    <property type="entry name" value="Universal_stress_UspA"/>
</dbReference>
<dbReference type="Pfam" id="PF00582">
    <property type="entry name" value="Usp"/>
    <property type="match status" value="1"/>
</dbReference>
<dbReference type="SUPFAM" id="SSF52402">
    <property type="entry name" value="Adenine nucleotide alpha hydrolases-like"/>
    <property type="match status" value="1"/>
</dbReference>
<protein>
    <submittedName>
        <fullName evidence="3">Uspa</fullName>
    </submittedName>
</protein>
<gene>
    <name evidence="3" type="ORF">ASZ90_019230</name>
</gene>
<reference evidence="3" key="1">
    <citation type="journal article" date="2015" name="Proc. Natl. Acad. Sci. U.S.A.">
        <title>Networks of energetic and metabolic interactions define dynamics in microbial communities.</title>
        <authorList>
            <person name="Embree M."/>
            <person name="Liu J.K."/>
            <person name="Al-Bassam M.M."/>
            <person name="Zengler K."/>
        </authorList>
    </citation>
    <scope>NUCLEOTIDE SEQUENCE</scope>
</reference>
<name>A0A0W8E4B9_9ZZZZ</name>
<dbReference type="Gene3D" id="3.40.50.12370">
    <property type="match status" value="1"/>
</dbReference>
<dbReference type="PANTHER" id="PTHR46268">
    <property type="entry name" value="STRESS RESPONSE PROTEIN NHAX"/>
    <property type="match status" value="1"/>
</dbReference>
<evidence type="ECO:0000256" key="1">
    <source>
        <dbReference type="ARBA" id="ARBA00008791"/>
    </source>
</evidence>
<feature type="domain" description="UspA" evidence="2">
    <location>
        <begin position="16"/>
        <end position="78"/>
    </location>
</feature>
<dbReference type="CDD" id="cd00293">
    <property type="entry name" value="USP-like"/>
    <property type="match status" value="1"/>
</dbReference>
<dbReference type="AlphaFoldDB" id="A0A0W8E4B9"/>
<dbReference type="PRINTS" id="PR01438">
    <property type="entry name" value="UNVRSLSTRESS"/>
</dbReference>
<dbReference type="PANTHER" id="PTHR46268:SF6">
    <property type="entry name" value="UNIVERSAL STRESS PROTEIN UP12"/>
    <property type="match status" value="1"/>
</dbReference>
<dbReference type="EMBL" id="LNQE01001882">
    <property type="protein sequence ID" value="KUG03442.1"/>
    <property type="molecule type" value="Genomic_DNA"/>
</dbReference>
<sequence length="78" mass="8243">MGEQILNATLKGIDVSQVIVSKKTVTGYPASEIIDEIKRGFDLVVMGSRGHRPLVGAVLGSVTQRVLADAPCPVLVVK</sequence>
<dbReference type="InterPro" id="IPR006016">
    <property type="entry name" value="UspA"/>
</dbReference>
<accession>A0A0W8E4B9</accession>
<comment type="similarity">
    <text evidence="1">Belongs to the universal stress protein A family.</text>
</comment>